<dbReference type="GO" id="GO:0005524">
    <property type="term" value="F:ATP binding"/>
    <property type="evidence" value="ECO:0007669"/>
    <property type="project" value="UniProtKB-UniRule"/>
</dbReference>
<name>A0A150WCR3_BDEBC</name>
<comment type="function">
    <text evidence="7">Catalyzes the attachment of glutamate to tRNA(Glu) in a two-step reaction: glutamate is first activated by ATP to form Glu-AMP and then transferred to the acceptor end of tRNA(Glu).</text>
</comment>
<proteinExistence type="inferred from homology"/>
<dbReference type="InterPro" id="IPR033910">
    <property type="entry name" value="GluRS_core"/>
</dbReference>
<dbReference type="GO" id="GO:0005829">
    <property type="term" value="C:cytosol"/>
    <property type="evidence" value="ECO:0007669"/>
    <property type="project" value="TreeGrafter"/>
</dbReference>
<keyword evidence="5 7" id="KW-0648">Protein biosynthesis</keyword>
<keyword evidence="4 7" id="KW-0067">ATP-binding</keyword>
<dbReference type="InterPro" id="IPR014729">
    <property type="entry name" value="Rossmann-like_a/b/a_fold"/>
</dbReference>
<dbReference type="Gene3D" id="3.40.50.620">
    <property type="entry name" value="HUPs"/>
    <property type="match status" value="1"/>
</dbReference>
<comment type="subunit">
    <text evidence="7">Monomer.</text>
</comment>
<dbReference type="OrthoDB" id="5288516at2"/>
<dbReference type="GO" id="GO:0006424">
    <property type="term" value="P:glutamyl-tRNA aminoacylation"/>
    <property type="evidence" value="ECO:0007669"/>
    <property type="project" value="UniProtKB-UniRule"/>
</dbReference>
<evidence type="ECO:0000256" key="4">
    <source>
        <dbReference type="ARBA" id="ARBA00022840"/>
    </source>
</evidence>
<dbReference type="Pfam" id="PF19269">
    <property type="entry name" value="Anticodon_2"/>
    <property type="match status" value="1"/>
</dbReference>
<dbReference type="PANTHER" id="PTHR43311">
    <property type="entry name" value="GLUTAMATE--TRNA LIGASE"/>
    <property type="match status" value="1"/>
</dbReference>
<dbReference type="InterPro" id="IPR045462">
    <property type="entry name" value="aa-tRNA-synth_I_cd-bd"/>
</dbReference>
<dbReference type="GO" id="GO:0000049">
    <property type="term" value="F:tRNA binding"/>
    <property type="evidence" value="ECO:0007669"/>
    <property type="project" value="InterPro"/>
</dbReference>
<dbReference type="RefSeq" id="WP_063244711.1">
    <property type="nucleotide sequence ID" value="NZ_LUKF01000018.1"/>
</dbReference>
<dbReference type="InterPro" id="IPR000924">
    <property type="entry name" value="Glu/Gln-tRNA-synth"/>
</dbReference>
<dbReference type="SUPFAM" id="SSF52374">
    <property type="entry name" value="Nucleotidylyl transferase"/>
    <property type="match status" value="1"/>
</dbReference>
<feature type="short sequence motif" description="'HIGH' region" evidence="7">
    <location>
        <begin position="15"/>
        <end position="25"/>
    </location>
</feature>
<dbReference type="Proteomes" id="UP000075391">
    <property type="component" value="Unassembled WGS sequence"/>
</dbReference>
<dbReference type="GO" id="GO:0004818">
    <property type="term" value="F:glutamate-tRNA ligase activity"/>
    <property type="evidence" value="ECO:0007669"/>
    <property type="project" value="UniProtKB-UniRule"/>
</dbReference>
<dbReference type="GO" id="GO:0008270">
    <property type="term" value="F:zinc ion binding"/>
    <property type="evidence" value="ECO:0007669"/>
    <property type="project" value="InterPro"/>
</dbReference>
<dbReference type="InterPro" id="IPR001412">
    <property type="entry name" value="aa-tRNA-synth_I_CS"/>
</dbReference>
<dbReference type="SUPFAM" id="SSF48163">
    <property type="entry name" value="An anticodon-binding domain of class I aminoacyl-tRNA synthetases"/>
    <property type="match status" value="1"/>
</dbReference>
<comment type="subcellular location">
    <subcellularLocation>
        <location evidence="7">Cytoplasm</location>
    </subcellularLocation>
</comment>
<evidence type="ECO:0000256" key="7">
    <source>
        <dbReference type="HAMAP-Rule" id="MF_00022"/>
    </source>
</evidence>
<protein>
    <recommendedName>
        <fullName evidence="7">Glutamate--tRNA ligase</fullName>
        <ecNumber evidence="7">6.1.1.17</ecNumber>
    </recommendedName>
    <alternativeName>
        <fullName evidence="7">Glutamyl-tRNA synthetase</fullName>
        <shortName evidence="7">GluRS</shortName>
    </alternativeName>
</protein>
<dbReference type="EMBL" id="LUKF01000018">
    <property type="protein sequence ID" value="KYG60864.1"/>
    <property type="molecule type" value="Genomic_DNA"/>
</dbReference>
<accession>A0A150WCR3</accession>
<dbReference type="HAMAP" id="MF_00022">
    <property type="entry name" value="Glu_tRNA_synth_type1"/>
    <property type="match status" value="1"/>
</dbReference>
<evidence type="ECO:0000256" key="3">
    <source>
        <dbReference type="ARBA" id="ARBA00022741"/>
    </source>
</evidence>
<comment type="similarity">
    <text evidence="1 7">Belongs to the class-I aminoacyl-tRNA synthetase family. Glutamate--tRNA ligase type 1 subfamily.</text>
</comment>
<keyword evidence="6 7" id="KW-0030">Aminoacyl-tRNA synthetase</keyword>
<evidence type="ECO:0000259" key="9">
    <source>
        <dbReference type="Pfam" id="PF19269"/>
    </source>
</evidence>
<evidence type="ECO:0000256" key="6">
    <source>
        <dbReference type="ARBA" id="ARBA00023146"/>
    </source>
</evidence>
<comment type="caution">
    <text evidence="7">Lacks conserved residue(s) required for the propagation of feature annotation.</text>
</comment>
<feature type="binding site" evidence="7">
    <location>
        <position position="265"/>
    </location>
    <ligand>
        <name>ATP</name>
        <dbReference type="ChEBI" id="CHEBI:30616"/>
    </ligand>
</feature>
<keyword evidence="2 7" id="KW-0436">Ligase</keyword>
<evidence type="ECO:0000313" key="10">
    <source>
        <dbReference type="EMBL" id="KYG60864.1"/>
    </source>
</evidence>
<dbReference type="InterPro" id="IPR004527">
    <property type="entry name" value="Glu-tRNA-ligase_bac/mito"/>
</dbReference>
<evidence type="ECO:0000256" key="1">
    <source>
        <dbReference type="ARBA" id="ARBA00007894"/>
    </source>
</evidence>
<dbReference type="AlphaFoldDB" id="A0A150WCR3"/>
<evidence type="ECO:0000256" key="2">
    <source>
        <dbReference type="ARBA" id="ARBA00022598"/>
    </source>
</evidence>
<dbReference type="InterPro" id="IPR008925">
    <property type="entry name" value="aa_tRNA-synth_I_cd-bd_sf"/>
</dbReference>
<comment type="caution">
    <text evidence="10">The sequence shown here is derived from an EMBL/GenBank/DDBJ whole genome shotgun (WGS) entry which is preliminary data.</text>
</comment>
<feature type="short sequence motif" description="'KMSKS' region" evidence="7">
    <location>
        <begin position="262"/>
        <end position="266"/>
    </location>
</feature>
<organism evidence="10 11">
    <name type="scientific">Bdellovibrio bacteriovorus</name>
    <dbReference type="NCBI Taxonomy" id="959"/>
    <lineage>
        <taxon>Bacteria</taxon>
        <taxon>Pseudomonadati</taxon>
        <taxon>Bdellovibrionota</taxon>
        <taxon>Bdellovibrionia</taxon>
        <taxon>Bdellovibrionales</taxon>
        <taxon>Pseudobdellovibrionaceae</taxon>
        <taxon>Bdellovibrio</taxon>
    </lineage>
</organism>
<evidence type="ECO:0000256" key="5">
    <source>
        <dbReference type="ARBA" id="ARBA00022917"/>
    </source>
</evidence>
<dbReference type="InterPro" id="IPR049940">
    <property type="entry name" value="GluQ/Sye"/>
</dbReference>
<dbReference type="PROSITE" id="PS00178">
    <property type="entry name" value="AA_TRNA_LIGASE_I"/>
    <property type="match status" value="1"/>
</dbReference>
<sequence>MTSKISPHPRVRFAPSPTGYLHVGGARTALYNYLFAKKNGGEFILRIEDTDEARSTEESLRGVVDDLVWLNLLWAEGVDPKTLKDVGPLGPYRQSQRQDIYKKYADQLLNAGKAYYCFLTDEEIEKQREEAKAAGRSPHVNSPYQDWPLQKALEHIEKGNKGVVRFKTKGLAKDYTLNDLVRGEVKFPSDMVGDFVLLRSDGMPVYNFCCVVDDHLMKITHVFRAEEHLPNTLRQMMIYEGLNWPLPEFGHMALILDEDRQKLSKRKGAVACGLLKEEGYLASAVLNFIALLGWSHPEGKEIMSVDDMIQAFDISRLNPSGAIFDRVKFKWMNAQHLRALPNMELWNAIQPFLAREKMELPQDPVWQDKSITVFKPYMEILSDAIELYKPLNDKSYVILPEAEEAMKWESTKAVLTAWKELVSAHTSDYMTEEEFLKIQDEVKNKTGAKGKNLFMPIRVAVIGKPHGAELKILVPLMKKDSLIARAEKALAQL</sequence>
<dbReference type="PANTHER" id="PTHR43311:SF2">
    <property type="entry name" value="GLUTAMATE--TRNA LIGASE, MITOCHONDRIAL-RELATED"/>
    <property type="match status" value="1"/>
</dbReference>
<comment type="catalytic activity">
    <reaction evidence="7">
        <text>tRNA(Glu) + L-glutamate + ATP = L-glutamyl-tRNA(Glu) + AMP + diphosphate</text>
        <dbReference type="Rhea" id="RHEA:23540"/>
        <dbReference type="Rhea" id="RHEA-COMP:9663"/>
        <dbReference type="Rhea" id="RHEA-COMP:9680"/>
        <dbReference type="ChEBI" id="CHEBI:29985"/>
        <dbReference type="ChEBI" id="CHEBI:30616"/>
        <dbReference type="ChEBI" id="CHEBI:33019"/>
        <dbReference type="ChEBI" id="CHEBI:78442"/>
        <dbReference type="ChEBI" id="CHEBI:78520"/>
        <dbReference type="ChEBI" id="CHEBI:456215"/>
        <dbReference type="EC" id="6.1.1.17"/>
    </reaction>
</comment>
<dbReference type="Pfam" id="PF00749">
    <property type="entry name" value="tRNA-synt_1c"/>
    <property type="match status" value="1"/>
</dbReference>
<dbReference type="EC" id="6.1.1.17" evidence="7"/>
<gene>
    <name evidence="7" type="primary">gltX</name>
    <name evidence="10" type="ORF">AZI85_10395</name>
</gene>
<dbReference type="PRINTS" id="PR00987">
    <property type="entry name" value="TRNASYNTHGLU"/>
</dbReference>
<dbReference type="InterPro" id="IPR020751">
    <property type="entry name" value="aa-tRNA-synth_I_codon-bd_sub2"/>
</dbReference>
<dbReference type="NCBIfam" id="TIGR00464">
    <property type="entry name" value="gltX_bact"/>
    <property type="match status" value="1"/>
</dbReference>
<dbReference type="Gene3D" id="1.10.10.350">
    <property type="match status" value="1"/>
</dbReference>
<evidence type="ECO:0000313" key="11">
    <source>
        <dbReference type="Proteomes" id="UP000075391"/>
    </source>
</evidence>
<keyword evidence="3 7" id="KW-0547">Nucleotide-binding</keyword>
<dbReference type="CDD" id="cd00808">
    <property type="entry name" value="GluRS_core"/>
    <property type="match status" value="1"/>
</dbReference>
<evidence type="ECO:0000259" key="8">
    <source>
        <dbReference type="Pfam" id="PF00749"/>
    </source>
</evidence>
<feature type="domain" description="Glutamyl/glutaminyl-tRNA synthetase class Ib catalytic" evidence="8">
    <location>
        <begin position="10"/>
        <end position="331"/>
    </location>
</feature>
<dbReference type="FunFam" id="3.40.50.620:FF:000045">
    <property type="entry name" value="Glutamate--tRNA ligase, mitochondrial"/>
    <property type="match status" value="1"/>
</dbReference>
<dbReference type="InterPro" id="IPR020058">
    <property type="entry name" value="Glu/Gln-tRNA-synth_Ib_cat-dom"/>
</dbReference>
<reference evidence="10 11" key="1">
    <citation type="submission" date="2016-03" db="EMBL/GenBank/DDBJ databases">
        <authorList>
            <person name="Ploux O."/>
        </authorList>
    </citation>
    <scope>NUCLEOTIDE SEQUENCE [LARGE SCALE GENOMIC DNA]</scope>
    <source>
        <strain evidence="10 11">BER2</strain>
    </source>
</reference>
<feature type="domain" description="Aminoacyl-tRNA synthetase class I anticodon-binding" evidence="9">
    <location>
        <begin position="347"/>
        <end position="490"/>
    </location>
</feature>
<keyword evidence="7" id="KW-0963">Cytoplasm</keyword>